<gene>
    <name evidence="1" type="ORF">AKJ64_02270</name>
</gene>
<name>A0A133UF07_9EURY</name>
<protein>
    <recommendedName>
        <fullName evidence="3">Glycosyl hydrolase family 32 N-terminal domain-containing protein</fullName>
    </recommendedName>
</protein>
<dbReference type="SUPFAM" id="SSF75005">
    <property type="entry name" value="Arabinanase/levansucrase/invertase"/>
    <property type="match status" value="1"/>
</dbReference>
<dbReference type="InterPro" id="IPR023296">
    <property type="entry name" value="Glyco_hydro_beta-prop_sf"/>
</dbReference>
<proteinExistence type="predicted"/>
<dbReference type="AlphaFoldDB" id="A0A133UF07"/>
<dbReference type="EMBL" id="LHXN01000032">
    <property type="protein sequence ID" value="KXA92760.1"/>
    <property type="molecule type" value="Genomic_DNA"/>
</dbReference>
<evidence type="ECO:0000313" key="1">
    <source>
        <dbReference type="EMBL" id="KXA92760.1"/>
    </source>
</evidence>
<dbReference type="Proteomes" id="UP000070373">
    <property type="component" value="Unassembled WGS sequence"/>
</dbReference>
<reference evidence="1 2" key="1">
    <citation type="journal article" date="2016" name="Sci. Rep.">
        <title>Metabolic traits of an uncultured archaeal lineage -MSBL1- from brine pools of the Red Sea.</title>
        <authorList>
            <person name="Mwirichia R."/>
            <person name="Alam I."/>
            <person name="Rashid M."/>
            <person name="Vinu M."/>
            <person name="Ba-Alawi W."/>
            <person name="Anthony Kamau A."/>
            <person name="Kamanda Ngugi D."/>
            <person name="Goker M."/>
            <person name="Klenk H.P."/>
            <person name="Bajic V."/>
            <person name="Stingl U."/>
        </authorList>
    </citation>
    <scope>NUCLEOTIDE SEQUENCE [LARGE SCALE GENOMIC DNA]</scope>
    <source>
        <strain evidence="1">SCGC-AAA259E17</strain>
    </source>
</reference>
<evidence type="ECO:0000313" key="2">
    <source>
        <dbReference type="Proteomes" id="UP000070373"/>
    </source>
</evidence>
<keyword evidence="2" id="KW-1185">Reference proteome</keyword>
<accession>A0A133UF07</accession>
<sequence length="247" mass="28348">MWTENQKTHMSQKYFSMPPKFDPEAGTTVFEPEEERYGYWVGGMSSVYSPEDEKFYLYHRVRSPLGKGRGKKCRIAESEDGINFDVIWAAEASDFRGNSVEVGSLIKDPRTGNWRLYISYEDSQLNTWRVDLVEAKEVEDLDPVHHRTVLQPSEYGVDWIKDPRVYIIGGLYHAFVCVPAKETYEETEDGRRRPVGVMPPLWLPVLTGDTGRTFSTSSNQGRVHRVNGVGSKRESTRSFIFPLPISR</sequence>
<evidence type="ECO:0008006" key="3">
    <source>
        <dbReference type="Google" id="ProtNLM"/>
    </source>
</evidence>
<organism evidence="1 2">
    <name type="scientific">candidate division MSBL1 archaeon SCGC-AAA259E17</name>
    <dbReference type="NCBI Taxonomy" id="1698263"/>
    <lineage>
        <taxon>Archaea</taxon>
        <taxon>Methanobacteriati</taxon>
        <taxon>Methanobacteriota</taxon>
        <taxon>candidate division MSBL1</taxon>
    </lineage>
</organism>
<comment type="caution">
    <text evidence="1">The sequence shown here is derived from an EMBL/GenBank/DDBJ whole genome shotgun (WGS) entry which is preliminary data.</text>
</comment>